<keyword evidence="14" id="KW-1185">Reference proteome</keyword>
<feature type="coiled-coil region" evidence="10">
    <location>
        <begin position="505"/>
        <end position="532"/>
    </location>
</feature>
<dbReference type="CDD" id="cd12091">
    <property type="entry name" value="FANCM_ID"/>
    <property type="match status" value="1"/>
</dbReference>
<dbReference type="AlphaFoldDB" id="A0AA35J235"/>
<evidence type="ECO:0000313" key="13">
    <source>
        <dbReference type="EMBL" id="CAI4039758.1"/>
    </source>
</evidence>
<dbReference type="Pfam" id="PF04851">
    <property type="entry name" value="ResIII"/>
    <property type="match status" value="1"/>
</dbReference>
<protein>
    <recommendedName>
        <fullName evidence="9">ATP-dependent DNA helicase</fullName>
        <ecNumber evidence="9">3.6.4.12</ecNumber>
    </recommendedName>
</protein>
<dbReference type="CDD" id="cd18801">
    <property type="entry name" value="SF2_C_FANCM_Hef"/>
    <property type="match status" value="1"/>
</dbReference>
<dbReference type="PROSITE" id="PS51194">
    <property type="entry name" value="HELICASE_CTER"/>
    <property type="match status" value="1"/>
</dbReference>
<comment type="subcellular location">
    <subcellularLocation>
        <location evidence="1 9">Nucleus</location>
    </subcellularLocation>
</comment>
<evidence type="ECO:0000256" key="8">
    <source>
        <dbReference type="ARBA" id="ARBA00047995"/>
    </source>
</evidence>
<dbReference type="InterPro" id="IPR039686">
    <property type="entry name" value="FANCM/Mph1-like_ID"/>
</dbReference>
<keyword evidence="5" id="KW-0347">Helicase</keyword>
<name>A0AA35J235_SACMI</name>
<dbReference type="InterPro" id="IPR014001">
    <property type="entry name" value="Helicase_ATP-bd"/>
</dbReference>
<dbReference type="PROSITE" id="PS51192">
    <property type="entry name" value="HELICASE_ATP_BIND_1"/>
    <property type="match status" value="1"/>
</dbReference>
<dbReference type="GO" id="GO:0045003">
    <property type="term" value="P:double-strand break repair via synthesis-dependent strand annealing"/>
    <property type="evidence" value="ECO:0007669"/>
    <property type="project" value="TreeGrafter"/>
</dbReference>
<evidence type="ECO:0000256" key="2">
    <source>
        <dbReference type="ARBA" id="ARBA00009889"/>
    </source>
</evidence>
<dbReference type="GO" id="GO:0016787">
    <property type="term" value="F:hydrolase activity"/>
    <property type="evidence" value="ECO:0007669"/>
    <property type="project" value="UniProtKB-KW"/>
</dbReference>
<accession>A0AA35J235</accession>
<evidence type="ECO:0000256" key="7">
    <source>
        <dbReference type="ARBA" id="ARBA00023242"/>
    </source>
</evidence>
<dbReference type="FunFam" id="3.40.50.300:FF:000861">
    <property type="entry name" value="Fanconi anemia, complementation group M"/>
    <property type="match status" value="1"/>
</dbReference>
<dbReference type="Gene3D" id="3.40.50.300">
    <property type="entry name" value="P-loop containing nucleotide triphosphate hydrolases"/>
    <property type="match status" value="2"/>
</dbReference>
<dbReference type="GO" id="GO:0005524">
    <property type="term" value="F:ATP binding"/>
    <property type="evidence" value="ECO:0007669"/>
    <property type="project" value="UniProtKB-UniRule"/>
</dbReference>
<dbReference type="GO" id="GO:0005634">
    <property type="term" value="C:nucleus"/>
    <property type="evidence" value="ECO:0007669"/>
    <property type="project" value="UniProtKB-SubCell"/>
</dbReference>
<dbReference type="EMBL" id="OX365765">
    <property type="protein sequence ID" value="CAI4039758.1"/>
    <property type="molecule type" value="Genomic_DNA"/>
</dbReference>
<keyword evidence="4" id="KW-0378">Hydrolase</keyword>
<dbReference type="Proteomes" id="UP001161438">
    <property type="component" value="Chromosome 9"/>
</dbReference>
<dbReference type="GO" id="GO:0036297">
    <property type="term" value="P:interstrand cross-link repair"/>
    <property type="evidence" value="ECO:0007669"/>
    <property type="project" value="TreeGrafter"/>
</dbReference>
<keyword evidence="7" id="KW-0539">Nucleus</keyword>
<reference evidence="13" key="1">
    <citation type="submission" date="2022-10" db="EMBL/GenBank/DDBJ databases">
        <authorList>
            <person name="Byrne P K."/>
        </authorList>
    </citation>
    <scope>NUCLEOTIDE SEQUENCE</scope>
    <source>
        <strain evidence="13">IFO1815</strain>
    </source>
</reference>
<dbReference type="GeneID" id="80918969"/>
<evidence type="ECO:0000313" key="14">
    <source>
        <dbReference type="Proteomes" id="UP001161438"/>
    </source>
</evidence>
<evidence type="ECO:0000256" key="4">
    <source>
        <dbReference type="ARBA" id="ARBA00022801"/>
    </source>
</evidence>
<dbReference type="SMART" id="SM00490">
    <property type="entry name" value="HELICc"/>
    <property type="match status" value="1"/>
</dbReference>
<feature type="domain" description="Helicase ATP-binding" evidence="11">
    <location>
        <begin position="94"/>
        <end position="261"/>
    </location>
</feature>
<dbReference type="GO" id="GO:0043138">
    <property type="term" value="F:3'-5' DNA helicase activity"/>
    <property type="evidence" value="ECO:0007669"/>
    <property type="project" value="InterPro"/>
</dbReference>
<comment type="function">
    <text evidence="9">ATP-dependent DNA helicase involved in DNA damage repair by homologous recombination and in genome maintenance. Capable of unwinding D-loops. Plays a role in limiting crossover recombinants during mitotic DNA double-strand break (DSB) repair. Component of a FANCM-MHF complex which promotes gene conversion at blocked replication forks, probably by reversal of the stalled fork.</text>
</comment>
<dbReference type="InterPro" id="IPR001650">
    <property type="entry name" value="Helicase_C-like"/>
</dbReference>
<keyword evidence="10" id="KW-0175">Coiled coil</keyword>
<dbReference type="SMART" id="SM00487">
    <property type="entry name" value="DEXDc"/>
    <property type="match status" value="1"/>
</dbReference>
<evidence type="ECO:0000256" key="1">
    <source>
        <dbReference type="ARBA" id="ARBA00004123"/>
    </source>
</evidence>
<organism evidence="13 14">
    <name type="scientific">Saccharomyces mikatae IFO 1815</name>
    <dbReference type="NCBI Taxonomy" id="226126"/>
    <lineage>
        <taxon>Eukaryota</taxon>
        <taxon>Fungi</taxon>
        <taxon>Dikarya</taxon>
        <taxon>Ascomycota</taxon>
        <taxon>Saccharomycotina</taxon>
        <taxon>Saccharomycetes</taxon>
        <taxon>Saccharomycetales</taxon>
        <taxon>Saccharomycetaceae</taxon>
        <taxon>Saccharomyces</taxon>
    </lineage>
</organism>
<comment type="catalytic activity">
    <reaction evidence="8 9">
        <text>ATP + H2O = ADP + phosphate + H(+)</text>
        <dbReference type="Rhea" id="RHEA:13065"/>
        <dbReference type="ChEBI" id="CHEBI:15377"/>
        <dbReference type="ChEBI" id="CHEBI:15378"/>
        <dbReference type="ChEBI" id="CHEBI:30616"/>
        <dbReference type="ChEBI" id="CHEBI:43474"/>
        <dbReference type="ChEBI" id="CHEBI:456216"/>
        <dbReference type="EC" id="3.6.4.12"/>
    </reaction>
</comment>
<proteinExistence type="inferred from homology"/>
<evidence type="ECO:0000259" key="12">
    <source>
        <dbReference type="PROSITE" id="PS51194"/>
    </source>
</evidence>
<dbReference type="InterPro" id="IPR027417">
    <property type="entry name" value="P-loop_NTPase"/>
</dbReference>
<comment type="similarity">
    <text evidence="2 9">Belongs to the DEAD box helicase family. DEAH subfamily. FANCM sub-subfamily.</text>
</comment>
<dbReference type="GO" id="GO:0009378">
    <property type="term" value="F:four-way junction helicase activity"/>
    <property type="evidence" value="ECO:0007669"/>
    <property type="project" value="TreeGrafter"/>
</dbReference>
<gene>
    <name evidence="13" type="primary">SMKI09G1680</name>
    <name evidence="13" type="ORF">SMKI_09G1680</name>
</gene>
<dbReference type="RefSeq" id="XP_056082872.1">
    <property type="nucleotide sequence ID" value="XM_056223263.1"/>
</dbReference>
<dbReference type="SUPFAM" id="SSF52540">
    <property type="entry name" value="P-loop containing nucleoside triphosphate hydrolases"/>
    <property type="match status" value="1"/>
</dbReference>
<dbReference type="EC" id="3.6.4.12" evidence="9"/>
<evidence type="ECO:0000256" key="5">
    <source>
        <dbReference type="ARBA" id="ARBA00022806"/>
    </source>
</evidence>
<comment type="subunit">
    <text evidence="9">Interacts with the MHF histone-fold complex to form the FANCM-MHF complex.</text>
</comment>
<dbReference type="PANTHER" id="PTHR14025">
    <property type="entry name" value="FANCONI ANEMIA GROUP M FANCM FAMILY MEMBER"/>
    <property type="match status" value="1"/>
</dbReference>
<keyword evidence="3" id="KW-0547">Nucleotide-binding</keyword>
<dbReference type="InterPro" id="IPR006935">
    <property type="entry name" value="Helicase/UvrB_N"/>
</dbReference>
<dbReference type="GO" id="GO:0000400">
    <property type="term" value="F:four-way junction DNA binding"/>
    <property type="evidence" value="ECO:0007669"/>
    <property type="project" value="TreeGrafter"/>
</dbReference>
<keyword evidence="6" id="KW-0067">ATP-binding</keyword>
<dbReference type="Pfam" id="PF00271">
    <property type="entry name" value="Helicase_C"/>
    <property type="match status" value="1"/>
</dbReference>
<dbReference type="CDD" id="cd18033">
    <property type="entry name" value="DEXDc_FANCM"/>
    <property type="match status" value="1"/>
</dbReference>
<sequence length="991" mass="114236">MASADDYISDFEDDELDKLYEKAINKTVKETITRRAVPVQRDLHNNVLPRQKTVYEEIQRDVSFGSTHHELDYDALSFYVYPTNYEVRDYQYTIVYKSLFQNILCAIPTGMGKTFIASTVMLNYFRWTKKAKIIFTAPTRPLVAQQIKACLGITGIPSDQTAILLDKSRKNREEIWANKRVFFATPQVVENDLKRGVLDPKDIVCLVIDEAHRATGSYAYTNVVKFIDRFNSSYRLLALTATPASDLEGVQEVVNNLDISKIEIRTEESMDIVKYMKKRIKEKIEVPLLLEIEDIIEQLGIAIKPVLQQAVELGIYEECDPSQINAFKAMQQSQKIIANPTIPEGIKWRNFFILQLLNNVGQMLKRLKIYGIRTFFNYFQNKCTEFTTKYNLKKSTNKIAAEFYYHPILKNIGKQCERYLSDPKFVGHGKLQCVKDELMDFFHDRGSDSRVIIFTELRESALEIVKFIDSIADNRIRPHIFIGQARAKEGFDEVKYTRKHAPKGRKKIERLKRQEEEELLEAERNKRAKTDKFERIGRRTGSSEEAQISGMNQKMQKEVIHNFKIGEYNVLVCTSIGEEGLDIGEVDLIICYDTTSSPIKNIQRMGRTGRKRDGKIVLLFSGNESYKFERAMEDYSTLQALISKQCIDYKKSDRIVPKDIIPECHKTLITIDDENEVINEMEDVDEVIRYATQCMMGKKVKARKTVMKKKAQEKRKTKKFFMPDNVETNIISASSLLNKFLVNENGGILPITKSENFSKKQKVFKALDNLENDSTEEASSSLETEDEDIGVNNHAITRNDRSERQKELQVDVDFVKEDPARSRPLSNHAHPNMAIFVNDFSFPAKSEHNVEDIQKNQQGLKKEKESFVEKNKLRLTSNEKDSFRQHYIPESISFDVKPNIIQHTKGVKVPHCKKVSEVISLFNDERNDNKKRTIDMNYIKCLAKSMLRDTQDLWKSGDKNPVDNSISHDSSQSLILSNAELDDILGSDSDF</sequence>
<evidence type="ECO:0000259" key="11">
    <source>
        <dbReference type="PROSITE" id="PS51192"/>
    </source>
</evidence>
<evidence type="ECO:0000256" key="9">
    <source>
        <dbReference type="RuleBase" id="RU367027"/>
    </source>
</evidence>
<evidence type="ECO:0000256" key="10">
    <source>
        <dbReference type="SAM" id="Coils"/>
    </source>
</evidence>
<evidence type="ECO:0000256" key="3">
    <source>
        <dbReference type="ARBA" id="ARBA00022741"/>
    </source>
</evidence>
<dbReference type="InterPro" id="IPR044749">
    <property type="entry name" value="FANCM_DEXDc"/>
</dbReference>
<evidence type="ECO:0000256" key="6">
    <source>
        <dbReference type="ARBA" id="ARBA00022840"/>
    </source>
</evidence>
<feature type="domain" description="Helicase C-terminal" evidence="12">
    <location>
        <begin position="507"/>
        <end position="655"/>
    </location>
</feature>
<dbReference type="PANTHER" id="PTHR14025:SF20">
    <property type="entry name" value="FANCONI ANEMIA GROUP M PROTEIN"/>
    <property type="match status" value="1"/>
</dbReference>